<feature type="coiled-coil region" evidence="1">
    <location>
        <begin position="537"/>
        <end position="585"/>
    </location>
</feature>
<feature type="compositionally biased region" description="Basic and acidic residues" evidence="2">
    <location>
        <begin position="1430"/>
        <end position="1441"/>
    </location>
</feature>
<comment type="caution">
    <text evidence="3">The sequence shown here is derived from an EMBL/GenBank/DDBJ whole genome shotgun (WGS) entry which is preliminary data.</text>
</comment>
<organism evidence="3 4">
    <name type="scientific">Calicophoron daubneyi</name>
    <name type="common">Rumen fluke</name>
    <name type="synonym">Paramphistomum daubneyi</name>
    <dbReference type="NCBI Taxonomy" id="300641"/>
    <lineage>
        <taxon>Eukaryota</taxon>
        <taxon>Metazoa</taxon>
        <taxon>Spiralia</taxon>
        <taxon>Lophotrochozoa</taxon>
        <taxon>Platyhelminthes</taxon>
        <taxon>Trematoda</taxon>
        <taxon>Digenea</taxon>
        <taxon>Plagiorchiida</taxon>
        <taxon>Pronocephalata</taxon>
        <taxon>Paramphistomoidea</taxon>
        <taxon>Paramphistomidae</taxon>
        <taxon>Calicophoron</taxon>
    </lineage>
</organism>
<feature type="compositionally biased region" description="Polar residues" evidence="2">
    <location>
        <begin position="1248"/>
        <end position="1262"/>
    </location>
</feature>
<proteinExistence type="predicted"/>
<feature type="coiled-coil region" evidence="1">
    <location>
        <begin position="712"/>
        <end position="837"/>
    </location>
</feature>
<reference evidence="3" key="1">
    <citation type="submission" date="2024-06" db="EMBL/GenBank/DDBJ databases">
        <authorList>
            <person name="Liu X."/>
            <person name="Lenzi L."/>
            <person name="Haldenby T S."/>
            <person name="Uol C."/>
        </authorList>
    </citation>
    <scope>NUCLEOTIDE SEQUENCE</scope>
</reference>
<keyword evidence="1" id="KW-0175">Coiled coil</keyword>
<dbReference type="Proteomes" id="UP001497525">
    <property type="component" value="Unassembled WGS sequence"/>
</dbReference>
<evidence type="ECO:0000256" key="2">
    <source>
        <dbReference type="SAM" id="MobiDB-lite"/>
    </source>
</evidence>
<gene>
    <name evidence="3" type="ORF">CDAUBV1_LOCUS4196</name>
</gene>
<accession>A0AAV2T649</accession>
<feature type="compositionally biased region" description="Polar residues" evidence="2">
    <location>
        <begin position="1451"/>
        <end position="1468"/>
    </location>
</feature>
<evidence type="ECO:0000256" key="1">
    <source>
        <dbReference type="SAM" id="Coils"/>
    </source>
</evidence>
<feature type="region of interest" description="Disordered" evidence="2">
    <location>
        <begin position="1430"/>
        <end position="1468"/>
    </location>
</feature>
<evidence type="ECO:0000313" key="4">
    <source>
        <dbReference type="Proteomes" id="UP001497525"/>
    </source>
</evidence>
<feature type="coiled-coil region" evidence="1">
    <location>
        <begin position="1111"/>
        <end position="1233"/>
    </location>
</feature>
<name>A0AAV2T649_CALDB</name>
<feature type="coiled-coil region" evidence="1">
    <location>
        <begin position="1327"/>
        <end position="1354"/>
    </location>
</feature>
<feature type="region of interest" description="Disordered" evidence="2">
    <location>
        <begin position="1294"/>
        <end position="1326"/>
    </location>
</feature>
<feature type="coiled-coil region" evidence="1">
    <location>
        <begin position="128"/>
        <end position="208"/>
    </location>
</feature>
<sequence>MSNLLSSFAQLRNFGKEETNEVQVDDSTRFNAMINESRPWYTDKSSPTNTGILARLNLLSGQDTENSPREPSDSSDTDTSEYKRRLGLANEIAHTKELALLESYHTCEELQDHVRNLSGKVTEREELLSQLSFETTKLKNRYEELQSQYASLQQDYKDLKKHLEDKQVSQERSIVKWEKQLEDKTATIEKLRLELEGVRKENELHRGRNGKLLKESATIREKLDRQIGQTMQVEAELARTRAANSRLELGLQELVQQGHTHTQAYATEKRALQESKEKALNTASLEAERLQKTVLKTKDELQTVSNELANSQQKLNYCKENLKYWRSQAETSASIIQEKEELINQMRQEIEQYHREQLTQEKKLCEALQRELKDTRDQLITTREEVLRRSHNEEFLQNSINQLQERLDEVCLHKIAAEKAGKSAVAEAKDMENKLDAYHKDTLNMKTHIQDLEKKLDREIQAKLHTEKQLERATGEFQNLLKVQEERHAQASYSSNKLMVYNDPSSTRHNFGTSGLQRSETCIHRVNKELKRSQAVLELSMKKIECLSNELESTRNKLKMTTEELSEIDRLRKKAQEELEQYRSSHQMPDCEATALKRELERIMHESNQLSLVRKDEANQHVDLESQVKKLKNQCSESLSEIKELKCELRSKGGLLESKEQMVRDLQNQLREAQETCLGRNASAVEVTNELRLKIEESHHLQSELKATQSSLQQAELMLQEMEFSVQQLTRQLEQSENLRAEAEQASSQAVAESAAVRIEVAKKDERLISLAGRLEAANQQITSLEKVMKENEMALTGKIKETADKDAIINKLEIDLAGLKELNAENEEELKATRSRLAAFHSELLNAHTSLEEVVSRQRTDDSIRNRLELEVCNLRETKAVLSEQLEHQGQLIERFQYQLRNERARIADLVNSATDRDDTLEKTKLNAQELGRTVDELSSRLRERESAVETLTRELETQTSRLESTAKSLTGMEVELLETKRQLEFSDSRLQKCREEANQYAVIVSGLEARLLERDQTTNMTQRQPLGLLDQSIERSRILQMTDTIRNLKNELMEYKKSSIIAQTERANLQESIQRLQGELVARSDALRQVALDSKRSQREQEAMWADQELGLKETLRRTENNLKEKNEELRKILADLESIKAEKALDKEITDKLKQEKEQLQEQLSSLESNRSILNDRLNKTKQEKSEIQEEYIALMKKMDQTLVDHRETTLALQKKLEEKTQEISDLMKKTTSNLTNRTEKCAQTDYTPSSLKSAQQSSKPERSVSVKVDSVYKNPEIRSTYVFSSVIANSTSRSPHPKSTDETNAPSLSKDPVTDPDYERESNEDIVARVNALKLANQRLRDEVETACKALKNSSLLPERMRAQTNIRTQGSEYPGLSMSERTSKFSVKHSREKAAEDVEHKLHSGKKGSLYLEYLLKRDVDEFKEPKDKSRFDTKSSRQANDPPERQSTSNRLSKPTAQTRSAAATYRTNIFRSTRMH</sequence>
<feature type="region of interest" description="Disordered" evidence="2">
    <location>
        <begin position="1233"/>
        <end position="1271"/>
    </location>
</feature>
<evidence type="ECO:0000313" key="3">
    <source>
        <dbReference type="EMBL" id="CAL5131687.1"/>
    </source>
</evidence>
<feature type="coiled-coil region" evidence="1">
    <location>
        <begin position="273"/>
        <end position="385"/>
    </location>
</feature>
<dbReference type="EMBL" id="CAXLJL010000101">
    <property type="protein sequence ID" value="CAL5131687.1"/>
    <property type="molecule type" value="Genomic_DNA"/>
</dbReference>
<protein>
    <submittedName>
        <fullName evidence="3">Uncharacterized protein</fullName>
    </submittedName>
</protein>
<feature type="coiled-coil region" evidence="1">
    <location>
        <begin position="614"/>
        <end position="676"/>
    </location>
</feature>
<feature type="region of interest" description="Disordered" evidence="2">
    <location>
        <begin position="60"/>
        <end position="81"/>
    </location>
</feature>
<feature type="coiled-coil region" evidence="1">
    <location>
        <begin position="922"/>
        <end position="998"/>
    </location>
</feature>
<feature type="coiled-coil region" evidence="1">
    <location>
        <begin position="1040"/>
        <end position="1067"/>
    </location>
</feature>